<dbReference type="InterPro" id="IPR004136">
    <property type="entry name" value="NMO"/>
</dbReference>
<organism evidence="10 11">
    <name type="scientific">Chryseobacterium gleum ATCC 35910</name>
    <dbReference type="NCBI Taxonomy" id="525257"/>
    <lineage>
        <taxon>Bacteria</taxon>
        <taxon>Pseudomonadati</taxon>
        <taxon>Bacteroidota</taxon>
        <taxon>Flavobacteriia</taxon>
        <taxon>Flavobacteriales</taxon>
        <taxon>Weeksellaceae</taxon>
        <taxon>Chryseobacterium group</taxon>
        <taxon>Chryseobacterium</taxon>
    </lineage>
</organism>
<evidence type="ECO:0000256" key="2">
    <source>
        <dbReference type="ARBA" id="ARBA00009881"/>
    </source>
</evidence>
<comment type="catalytic activity">
    <reaction evidence="9">
        <text>3 propionate 3-nitronate + 3 O2 + H2O = 3 3-oxopropanoate + 2 nitrate + nitrite + H2O2 + 3 H(+)</text>
        <dbReference type="Rhea" id="RHEA:57332"/>
        <dbReference type="ChEBI" id="CHEBI:15377"/>
        <dbReference type="ChEBI" id="CHEBI:15378"/>
        <dbReference type="ChEBI" id="CHEBI:15379"/>
        <dbReference type="ChEBI" id="CHEBI:16240"/>
        <dbReference type="ChEBI" id="CHEBI:16301"/>
        <dbReference type="ChEBI" id="CHEBI:17632"/>
        <dbReference type="ChEBI" id="CHEBI:33190"/>
        <dbReference type="ChEBI" id="CHEBI:136067"/>
    </reaction>
</comment>
<accession>A0ABN0AL71</accession>
<evidence type="ECO:0000256" key="4">
    <source>
        <dbReference type="ARBA" id="ARBA00022630"/>
    </source>
</evidence>
<keyword evidence="6" id="KW-0560">Oxidoreductase</keyword>
<keyword evidence="3" id="KW-0216">Detoxification</keyword>
<dbReference type="Gene3D" id="3.20.20.70">
    <property type="entry name" value="Aldolase class I"/>
    <property type="match status" value="1"/>
</dbReference>
<dbReference type="EMBL" id="ACKQ02000007">
    <property type="protein sequence ID" value="EFK33813.1"/>
    <property type="molecule type" value="Genomic_DNA"/>
</dbReference>
<reference evidence="10" key="1">
    <citation type="submission" date="2010-06" db="EMBL/GenBank/DDBJ databases">
        <authorList>
            <person name="Muzny D."/>
            <person name="Qin X."/>
            <person name="Buhay C."/>
            <person name="Dugan-Rocha S."/>
            <person name="Ding Y."/>
            <person name="Chen G."/>
            <person name="Hawes A."/>
            <person name="Holder M."/>
            <person name="Jhangiani S."/>
            <person name="Johnson A."/>
            <person name="Khan Z."/>
            <person name="Li Z."/>
            <person name="Liu W."/>
            <person name="Liu X."/>
            <person name="Perez L."/>
            <person name="Shen H."/>
            <person name="Wang Q."/>
            <person name="Watt J."/>
            <person name="Xi L."/>
            <person name="Xin Y."/>
            <person name="Zhou J."/>
            <person name="Deng J."/>
            <person name="Jiang H."/>
            <person name="Liu Y."/>
            <person name="Qu J."/>
            <person name="Song X.-Z."/>
            <person name="Zhang L."/>
            <person name="Villasana D."/>
            <person name="Johnson A."/>
            <person name="Liu J."/>
            <person name="Liyanage D."/>
            <person name="Lorensuhewa L."/>
            <person name="Robinson T."/>
            <person name="Song A."/>
            <person name="Song B.-B."/>
            <person name="Dinh H."/>
            <person name="Thornton R."/>
            <person name="Coyle M."/>
            <person name="Francisco L."/>
            <person name="Jackson L."/>
            <person name="Javaid M."/>
            <person name="Korchina V."/>
            <person name="Kovar C."/>
            <person name="Mata R."/>
            <person name="Mathew T."/>
            <person name="Ngo R."/>
            <person name="Nguyen L."/>
            <person name="Nguyen N."/>
            <person name="Okwuonu G."/>
            <person name="Ongeri F."/>
            <person name="Pham C."/>
            <person name="Simmons D."/>
            <person name="Wilczek-Boney K."/>
            <person name="Hale W."/>
            <person name="Jakkamsetti A."/>
            <person name="Pham P."/>
            <person name="Ruth R."/>
            <person name="San Lucas F."/>
            <person name="Warren J."/>
            <person name="Zhang J."/>
            <person name="Zhao Z."/>
            <person name="Zhou C."/>
            <person name="Zhu D."/>
            <person name="Lee S."/>
            <person name="Bess C."/>
            <person name="Blankenburg K."/>
            <person name="Forbes L."/>
            <person name="Fu Q."/>
            <person name="Gubbala S."/>
            <person name="Hirani K."/>
            <person name="Jayaseelan J.C."/>
            <person name="Lara F."/>
            <person name="Munidasa M."/>
            <person name="Palculict T."/>
            <person name="Patil S."/>
            <person name="Pu L.-L."/>
            <person name="Saada N."/>
            <person name="Tang L."/>
            <person name="Weissenberger G."/>
            <person name="Zhu Y."/>
            <person name="Hemphill L."/>
            <person name="Shang Y."/>
            <person name="Youmans B."/>
            <person name="Ayvaz T."/>
            <person name="Ross M."/>
            <person name="Santibanez J."/>
            <person name="Aqrawi P."/>
            <person name="Gross S."/>
            <person name="Joshi V."/>
            <person name="Fowler G."/>
            <person name="Nazareth L."/>
            <person name="Reid J."/>
            <person name="Worley K."/>
            <person name="Petrosino J."/>
            <person name="Highlander S."/>
            <person name="Gibbs R."/>
        </authorList>
    </citation>
    <scope>NUCLEOTIDE SEQUENCE [LARGE SCALE GENOMIC DNA]</scope>
    <source>
        <strain evidence="10">ATCC 35910</strain>
    </source>
</reference>
<evidence type="ECO:0000256" key="1">
    <source>
        <dbReference type="ARBA" id="ARBA00001917"/>
    </source>
</evidence>
<keyword evidence="4" id="KW-0285">Flavoprotein</keyword>
<dbReference type="InterPro" id="IPR013785">
    <property type="entry name" value="Aldolase_TIM"/>
</dbReference>
<dbReference type="CDD" id="cd04730">
    <property type="entry name" value="NPD_like"/>
    <property type="match status" value="1"/>
</dbReference>
<evidence type="ECO:0000256" key="3">
    <source>
        <dbReference type="ARBA" id="ARBA00022575"/>
    </source>
</evidence>
<dbReference type="GO" id="GO:0051213">
    <property type="term" value="F:dioxygenase activity"/>
    <property type="evidence" value="ECO:0007669"/>
    <property type="project" value="UniProtKB-KW"/>
</dbReference>
<dbReference type="SUPFAM" id="SSF51412">
    <property type="entry name" value="Inosine monophosphate dehydrogenase (IMPDH)"/>
    <property type="match status" value="1"/>
</dbReference>
<keyword evidence="7" id="KW-0503">Monooxygenase</keyword>
<comment type="cofactor">
    <cofactor evidence="1">
        <name>FMN</name>
        <dbReference type="ChEBI" id="CHEBI:58210"/>
    </cofactor>
</comment>
<dbReference type="Proteomes" id="UP000002969">
    <property type="component" value="Unassembled WGS sequence"/>
</dbReference>
<evidence type="ECO:0000313" key="11">
    <source>
        <dbReference type="Proteomes" id="UP000002969"/>
    </source>
</evidence>
<evidence type="ECO:0000256" key="6">
    <source>
        <dbReference type="ARBA" id="ARBA00023002"/>
    </source>
</evidence>
<evidence type="ECO:0000256" key="5">
    <source>
        <dbReference type="ARBA" id="ARBA00022643"/>
    </source>
</evidence>
<dbReference type="PANTHER" id="PTHR42747:SF3">
    <property type="entry name" value="NITRONATE MONOOXYGENASE-RELATED"/>
    <property type="match status" value="1"/>
</dbReference>
<keyword evidence="11" id="KW-1185">Reference proteome</keyword>
<keyword evidence="10" id="KW-0223">Dioxygenase</keyword>
<evidence type="ECO:0000256" key="8">
    <source>
        <dbReference type="ARBA" id="ARBA00031155"/>
    </source>
</evidence>
<name>A0ABN0AL71_CHRGE</name>
<sequence length="372" mass="41168">MYNLNSIFNVVNRKNMWNKNRITELTGIEYPIFQGPFGGDFSTVELTTTVSNLGGLGGFGAYTMSPHEIYDIHHKIQSKTDKPYNLNLWVSDHDIIDEKHTKEQYQKAVETFKPYFDLLDIDIPAPPPSFESRFQNQLEVIFDIKPKVFSFMFGLLNENIIEDLHHQGTVVLGNATTLDEAVALEKTGVDIIVASGFESGGHRPSFLDRSELSTTGTFALIQLIRDRVKIPVVAAGGIADSHGIAGAFQLGAEAVQIGTAFLATEESGALPFHKELLFSEAAKSTTLTRAYTGRLGRGITTKITKDVLTATDKTLPFPLQAQFMGTLRKAALEQEKNDLVFFWSGQIAPVLKHKKASTLMRSLIEEASELLE</sequence>
<gene>
    <name evidence="10" type="ORF">HMPREF0204_12882</name>
</gene>
<proteinExistence type="inferred from homology"/>
<dbReference type="PANTHER" id="PTHR42747">
    <property type="entry name" value="NITRONATE MONOOXYGENASE-RELATED"/>
    <property type="match status" value="1"/>
</dbReference>
<comment type="caution">
    <text evidence="10">The sequence shown here is derived from an EMBL/GenBank/DDBJ whole genome shotgun (WGS) entry which is preliminary data.</text>
</comment>
<comment type="similarity">
    <text evidence="2">Belongs to the nitronate monooxygenase family. NMO class I subfamily.</text>
</comment>
<evidence type="ECO:0000256" key="7">
    <source>
        <dbReference type="ARBA" id="ARBA00023033"/>
    </source>
</evidence>
<keyword evidence="5" id="KW-0288">FMN</keyword>
<protein>
    <recommendedName>
        <fullName evidence="8">Propionate 3-nitronate monooxygenase</fullName>
    </recommendedName>
</protein>
<dbReference type="Pfam" id="PF03060">
    <property type="entry name" value="NMO"/>
    <property type="match status" value="1"/>
</dbReference>
<evidence type="ECO:0000256" key="9">
    <source>
        <dbReference type="ARBA" id="ARBA00049401"/>
    </source>
</evidence>
<evidence type="ECO:0000313" key="10">
    <source>
        <dbReference type="EMBL" id="EFK33813.1"/>
    </source>
</evidence>